<dbReference type="EMBL" id="BGZK01000951">
    <property type="protein sequence ID" value="GBP66212.1"/>
    <property type="molecule type" value="Genomic_DNA"/>
</dbReference>
<evidence type="ECO:0000313" key="3">
    <source>
        <dbReference type="Proteomes" id="UP000299102"/>
    </source>
</evidence>
<accession>A0A4C1XT93</accession>
<protein>
    <submittedName>
        <fullName evidence="2">Uncharacterized protein</fullName>
    </submittedName>
</protein>
<keyword evidence="3" id="KW-1185">Reference proteome</keyword>
<evidence type="ECO:0000313" key="2">
    <source>
        <dbReference type="EMBL" id="GBP66212.1"/>
    </source>
</evidence>
<proteinExistence type="predicted"/>
<gene>
    <name evidence="2" type="ORF">EVAR_97164_1</name>
</gene>
<organism evidence="2 3">
    <name type="scientific">Eumeta variegata</name>
    <name type="common">Bagworm moth</name>
    <name type="synonym">Eumeta japonica</name>
    <dbReference type="NCBI Taxonomy" id="151549"/>
    <lineage>
        <taxon>Eukaryota</taxon>
        <taxon>Metazoa</taxon>
        <taxon>Ecdysozoa</taxon>
        <taxon>Arthropoda</taxon>
        <taxon>Hexapoda</taxon>
        <taxon>Insecta</taxon>
        <taxon>Pterygota</taxon>
        <taxon>Neoptera</taxon>
        <taxon>Endopterygota</taxon>
        <taxon>Lepidoptera</taxon>
        <taxon>Glossata</taxon>
        <taxon>Ditrysia</taxon>
        <taxon>Tineoidea</taxon>
        <taxon>Psychidae</taxon>
        <taxon>Oiketicinae</taxon>
        <taxon>Eumeta</taxon>
    </lineage>
</organism>
<reference evidence="2 3" key="1">
    <citation type="journal article" date="2019" name="Commun. Biol.">
        <title>The bagworm genome reveals a unique fibroin gene that provides high tensile strength.</title>
        <authorList>
            <person name="Kono N."/>
            <person name="Nakamura H."/>
            <person name="Ohtoshi R."/>
            <person name="Tomita M."/>
            <person name="Numata K."/>
            <person name="Arakawa K."/>
        </authorList>
    </citation>
    <scope>NUCLEOTIDE SEQUENCE [LARGE SCALE GENOMIC DNA]</scope>
</reference>
<dbReference type="AlphaFoldDB" id="A0A4C1XT93"/>
<name>A0A4C1XT93_EUMVA</name>
<comment type="caution">
    <text evidence="2">The sequence shown here is derived from an EMBL/GenBank/DDBJ whole genome shotgun (WGS) entry which is preliminary data.</text>
</comment>
<dbReference type="Proteomes" id="UP000299102">
    <property type="component" value="Unassembled WGS sequence"/>
</dbReference>
<feature type="region of interest" description="Disordered" evidence="1">
    <location>
        <begin position="1"/>
        <end position="22"/>
    </location>
</feature>
<sequence length="82" mass="9445">MKASNTRAARVRHGSACQVQEHLKSDISHQKVRSGKRYKFGVSLRDKIRDEEIRRRTRATDVAHSISTSKWQRTCHATSLVQ</sequence>
<evidence type="ECO:0000256" key="1">
    <source>
        <dbReference type="SAM" id="MobiDB-lite"/>
    </source>
</evidence>